<dbReference type="EMBL" id="FQWV01000004">
    <property type="protein sequence ID" value="SHH13805.1"/>
    <property type="molecule type" value="Genomic_DNA"/>
</dbReference>
<dbReference type="InterPro" id="IPR035965">
    <property type="entry name" value="PAS-like_dom_sf"/>
</dbReference>
<dbReference type="PRINTS" id="PR00344">
    <property type="entry name" value="BCTRLSENSOR"/>
</dbReference>
<dbReference type="InterPro" id="IPR050736">
    <property type="entry name" value="Sensor_HK_Regulatory"/>
</dbReference>
<dbReference type="InterPro" id="IPR005467">
    <property type="entry name" value="His_kinase_dom"/>
</dbReference>
<dbReference type="InterPro" id="IPR004358">
    <property type="entry name" value="Sig_transdc_His_kin-like_C"/>
</dbReference>
<evidence type="ECO:0000256" key="7">
    <source>
        <dbReference type="SAM" id="MobiDB-lite"/>
    </source>
</evidence>
<dbReference type="InterPro" id="IPR003661">
    <property type="entry name" value="HisK_dim/P_dom"/>
</dbReference>
<dbReference type="SUPFAM" id="SSF55874">
    <property type="entry name" value="ATPase domain of HSP90 chaperone/DNA topoisomerase II/histidine kinase"/>
    <property type="match status" value="1"/>
</dbReference>
<evidence type="ECO:0000256" key="1">
    <source>
        <dbReference type="ARBA" id="ARBA00000085"/>
    </source>
</evidence>
<evidence type="ECO:0000256" key="3">
    <source>
        <dbReference type="ARBA" id="ARBA00022553"/>
    </source>
</evidence>
<dbReference type="OrthoDB" id="8127at2157"/>
<evidence type="ECO:0000256" key="2">
    <source>
        <dbReference type="ARBA" id="ARBA00012438"/>
    </source>
</evidence>
<protein>
    <recommendedName>
        <fullName evidence="2">histidine kinase</fullName>
        <ecNumber evidence="2">2.7.13.3</ecNumber>
    </recommendedName>
</protein>
<evidence type="ECO:0000256" key="6">
    <source>
        <dbReference type="ARBA" id="ARBA00023012"/>
    </source>
</evidence>
<name>A0A1M5QI34_9EURY</name>
<dbReference type="AlphaFoldDB" id="A0A1M5QI34"/>
<feature type="domain" description="Histidine kinase" evidence="8">
    <location>
        <begin position="726"/>
        <end position="916"/>
    </location>
</feature>
<dbReference type="SUPFAM" id="SSF55785">
    <property type="entry name" value="PYP-like sensor domain (PAS domain)"/>
    <property type="match status" value="1"/>
</dbReference>
<dbReference type="Proteomes" id="UP000184357">
    <property type="component" value="Unassembled WGS sequence"/>
</dbReference>
<keyword evidence="10" id="KW-1185">Reference proteome</keyword>
<dbReference type="Gene3D" id="1.10.287.130">
    <property type="match status" value="1"/>
</dbReference>
<dbReference type="InterPro" id="IPR000014">
    <property type="entry name" value="PAS"/>
</dbReference>
<dbReference type="Pfam" id="PF08448">
    <property type="entry name" value="PAS_4"/>
    <property type="match status" value="1"/>
</dbReference>
<dbReference type="Gene3D" id="3.30.450.20">
    <property type="entry name" value="PAS domain"/>
    <property type="match status" value="1"/>
</dbReference>
<dbReference type="SMART" id="SM00388">
    <property type="entry name" value="HisKA"/>
    <property type="match status" value="1"/>
</dbReference>
<dbReference type="Gene3D" id="3.30.565.10">
    <property type="entry name" value="Histidine kinase-like ATPase, C-terminal domain"/>
    <property type="match status" value="1"/>
</dbReference>
<dbReference type="SUPFAM" id="SSF47384">
    <property type="entry name" value="Homodimeric domain of signal transducing histidine kinase"/>
    <property type="match status" value="1"/>
</dbReference>
<dbReference type="GO" id="GO:0000155">
    <property type="term" value="F:phosphorelay sensor kinase activity"/>
    <property type="evidence" value="ECO:0007669"/>
    <property type="project" value="InterPro"/>
</dbReference>
<dbReference type="STRING" id="43928.SAMN05443636_1918"/>
<gene>
    <name evidence="9" type="ORF">SAMN05443636_1918</name>
</gene>
<sequence>MSGSVAEPSPSVLLVADDGVSISEEFTVALGDSVDGDTETTTPAGLERALDGRDRPGAVVLVDGPQVPAAAREALDVATLPVVAYADREPTEAYVDGYVDRGSDAERLAAEIERARDGETRRQLRAARRRVTRLHEATAEIAAVDSVDGLFELTVAIAGRVLSFDHCAIGIEEDGELVAHERSTDWLPAQVPIEGTLAGRAYRRGQTMYVADVEAEELSNSEATGSSITVPFGDDAVFQAVARRPHAFDETDRELAELLAMHVGQSYRRLRAQADLTRRERVMTELHEAAPRLVDAERETELFELTVEIAERVLSFDRSAVYAAESDRFRRCAASDDDLPAELPREFGAMAVTHDEGRSILVDDMIGHPVAQSHDGESRSLISVPFAGNAVFQAVKNEPGGFDEGDLEFAELLVSYATVTRERIRSEAALRAARETTERLHVAATDLAAAESEEQLLDRAVEAARDVLSFDKSTMSLREGEMLVPVIDSDGSLPNGSRPMDLDEGIAGKTYRTGESILIEDVADRDDAVPVRREYRSAVSVPIGDLGVFQAVATEPGAFDRDDLTNAELLMAHVAVSLVRVRAEADLRAERDRLSALFENVPDAALSFELVDGEPIIVAINSAFEETFGLGEEVLGECVDDHIVPEEAEPEAAEFNDRLANGESIRQEVRRETADGLRDFLMYVVPLELDAENLGGYAIYSDITERRERERTLQRQNERLDEFASVVSHDLRNPLSVAEGYLELARETGDTDHLDTVADAVERMRDLVDDLLRLAREGRVVGDTERVDAAAAARAAWRGVDTGDATLTVEDDLAVEADEERLRELFENLFRNSVEHAGSAPTVRVESAATGFAVTDDGPGIDPERREEVFDVGVSSVENGTGFGLAIVRRIAEAHGWSVSVTAGDDGGARFEFVTR</sequence>
<feature type="region of interest" description="Disordered" evidence="7">
    <location>
        <begin position="31"/>
        <end position="50"/>
    </location>
</feature>
<dbReference type="Pfam" id="PF00512">
    <property type="entry name" value="HisKA"/>
    <property type="match status" value="1"/>
</dbReference>
<evidence type="ECO:0000256" key="5">
    <source>
        <dbReference type="ARBA" id="ARBA00022777"/>
    </source>
</evidence>
<dbReference type="SMART" id="SM00387">
    <property type="entry name" value="HATPase_c"/>
    <property type="match status" value="1"/>
</dbReference>
<dbReference type="SUPFAM" id="SSF55781">
    <property type="entry name" value="GAF domain-like"/>
    <property type="match status" value="3"/>
</dbReference>
<dbReference type="SMART" id="SM00065">
    <property type="entry name" value="GAF"/>
    <property type="match status" value="3"/>
</dbReference>
<dbReference type="PROSITE" id="PS50109">
    <property type="entry name" value="HIS_KIN"/>
    <property type="match status" value="1"/>
</dbReference>
<dbReference type="PANTHER" id="PTHR43711">
    <property type="entry name" value="TWO-COMPONENT HISTIDINE KINASE"/>
    <property type="match status" value="1"/>
</dbReference>
<dbReference type="InterPro" id="IPR003018">
    <property type="entry name" value="GAF"/>
</dbReference>
<dbReference type="Pfam" id="PF13185">
    <property type="entry name" value="GAF_2"/>
    <property type="match status" value="2"/>
</dbReference>
<evidence type="ECO:0000313" key="10">
    <source>
        <dbReference type="Proteomes" id="UP000184357"/>
    </source>
</evidence>
<dbReference type="InterPro" id="IPR013656">
    <property type="entry name" value="PAS_4"/>
</dbReference>
<evidence type="ECO:0000313" key="9">
    <source>
        <dbReference type="EMBL" id="SHH13805.1"/>
    </source>
</evidence>
<evidence type="ECO:0000259" key="8">
    <source>
        <dbReference type="PROSITE" id="PS50109"/>
    </source>
</evidence>
<comment type="catalytic activity">
    <reaction evidence="1">
        <text>ATP + protein L-histidine = ADP + protein N-phospho-L-histidine.</text>
        <dbReference type="EC" id="2.7.13.3"/>
    </reaction>
</comment>
<dbReference type="RefSeq" id="WP_073308919.1">
    <property type="nucleotide sequence ID" value="NZ_FQWV01000004.1"/>
</dbReference>
<dbReference type="InterPro" id="IPR036890">
    <property type="entry name" value="HATPase_C_sf"/>
</dbReference>
<dbReference type="InterPro" id="IPR029016">
    <property type="entry name" value="GAF-like_dom_sf"/>
</dbReference>
<keyword evidence="3" id="KW-0597">Phosphoprotein</keyword>
<dbReference type="PANTHER" id="PTHR43711:SF1">
    <property type="entry name" value="HISTIDINE KINASE 1"/>
    <property type="match status" value="1"/>
</dbReference>
<dbReference type="Gene3D" id="3.30.450.40">
    <property type="match status" value="3"/>
</dbReference>
<evidence type="ECO:0000256" key="4">
    <source>
        <dbReference type="ARBA" id="ARBA00022679"/>
    </source>
</evidence>
<keyword evidence="5" id="KW-0418">Kinase</keyword>
<dbReference type="InterPro" id="IPR036097">
    <property type="entry name" value="HisK_dim/P_sf"/>
</dbReference>
<dbReference type="EC" id="2.7.13.3" evidence="2"/>
<accession>A0A1M5QI34</accession>
<reference evidence="9 10" key="1">
    <citation type="submission" date="2016-11" db="EMBL/GenBank/DDBJ databases">
        <authorList>
            <person name="Jaros S."/>
            <person name="Januszkiewicz K."/>
            <person name="Wedrychowicz H."/>
        </authorList>
    </citation>
    <scope>NUCLEOTIDE SEQUENCE [LARGE SCALE GENOMIC DNA]</scope>
    <source>
        <strain evidence="9 10">DSM 9297</strain>
    </source>
</reference>
<keyword evidence="6" id="KW-0902">Two-component regulatory system</keyword>
<organism evidence="9 10">
    <name type="scientific">Halobaculum gomorrense</name>
    <dbReference type="NCBI Taxonomy" id="43928"/>
    <lineage>
        <taxon>Archaea</taxon>
        <taxon>Methanobacteriati</taxon>
        <taxon>Methanobacteriota</taxon>
        <taxon>Stenosarchaea group</taxon>
        <taxon>Halobacteria</taxon>
        <taxon>Halobacteriales</taxon>
        <taxon>Haloferacaceae</taxon>
        <taxon>Halobaculum</taxon>
    </lineage>
</organism>
<dbReference type="CDD" id="cd00082">
    <property type="entry name" value="HisKA"/>
    <property type="match status" value="1"/>
</dbReference>
<dbReference type="Pfam" id="PF02518">
    <property type="entry name" value="HATPase_c"/>
    <property type="match status" value="1"/>
</dbReference>
<proteinExistence type="predicted"/>
<dbReference type="InterPro" id="IPR003594">
    <property type="entry name" value="HATPase_dom"/>
</dbReference>
<keyword evidence="4" id="KW-0808">Transferase</keyword>
<dbReference type="NCBIfam" id="TIGR00229">
    <property type="entry name" value="sensory_box"/>
    <property type="match status" value="1"/>
</dbReference>